<evidence type="ECO:0000313" key="1">
    <source>
        <dbReference type="EMBL" id="TWU08793.1"/>
    </source>
</evidence>
<protein>
    <recommendedName>
        <fullName evidence="3">Transposase</fullName>
    </recommendedName>
</protein>
<name>A0A5C6B9N1_9PLAN</name>
<dbReference type="EMBL" id="SJPP01000002">
    <property type="protein sequence ID" value="TWU08793.1"/>
    <property type="molecule type" value="Genomic_DNA"/>
</dbReference>
<evidence type="ECO:0008006" key="3">
    <source>
        <dbReference type="Google" id="ProtNLM"/>
    </source>
</evidence>
<reference evidence="1 2" key="1">
    <citation type="submission" date="2019-02" db="EMBL/GenBank/DDBJ databases">
        <title>Deep-cultivation of Planctomycetes and their phenomic and genomic characterization uncovers novel biology.</title>
        <authorList>
            <person name="Wiegand S."/>
            <person name="Jogler M."/>
            <person name="Boedeker C."/>
            <person name="Pinto D."/>
            <person name="Vollmers J."/>
            <person name="Rivas-Marin E."/>
            <person name="Kohn T."/>
            <person name="Peeters S.H."/>
            <person name="Heuer A."/>
            <person name="Rast P."/>
            <person name="Oberbeckmann S."/>
            <person name="Bunk B."/>
            <person name="Jeske O."/>
            <person name="Meyerdierks A."/>
            <person name="Storesund J.E."/>
            <person name="Kallscheuer N."/>
            <person name="Luecker S."/>
            <person name="Lage O.M."/>
            <person name="Pohl T."/>
            <person name="Merkel B.J."/>
            <person name="Hornburger P."/>
            <person name="Mueller R.-W."/>
            <person name="Bruemmer F."/>
            <person name="Labrenz M."/>
            <person name="Spormann A.M."/>
            <person name="Op Den Camp H."/>
            <person name="Overmann J."/>
            <person name="Amann R."/>
            <person name="Jetten M.S.M."/>
            <person name="Mascher T."/>
            <person name="Medema M.H."/>
            <person name="Devos D.P."/>
            <person name="Kaster A.-K."/>
            <person name="Ovreas L."/>
            <person name="Rohde M."/>
            <person name="Galperin M.Y."/>
            <person name="Jogler C."/>
        </authorList>
    </citation>
    <scope>NUCLEOTIDE SEQUENCE [LARGE SCALE GENOMIC DNA]</scope>
    <source>
        <strain evidence="1 2">CA54</strain>
    </source>
</reference>
<gene>
    <name evidence="1" type="ORF">CA54_40300</name>
</gene>
<organism evidence="1 2">
    <name type="scientific">Symmachiella macrocystis</name>
    <dbReference type="NCBI Taxonomy" id="2527985"/>
    <lineage>
        <taxon>Bacteria</taxon>
        <taxon>Pseudomonadati</taxon>
        <taxon>Planctomycetota</taxon>
        <taxon>Planctomycetia</taxon>
        <taxon>Planctomycetales</taxon>
        <taxon>Planctomycetaceae</taxon>
        <taxon>Symmachiella</taxon>
    </lineage>
</organism>
<evidence type="ECO:0000313" key="2">
    <source>
        <dbReference type="Proteomes" id="UP000320735"/>
    </source>
</evidence>
<proteinExistence type="predicted"/>
<accession>A0A5C6B9N1</accession>
<sequence>MTRDQLADEQWAFIDDIFPPHAKTRRKPRDRRVIVDATTVSLAPLQTVADGSRARAGP</sequence>
<dbReference type="Proteomes" id="UP000320735">
    <property type="component" value="Unassembled WGS sequence"/>
</dbReference>
<comment type="caution">
    <text evidence="1">The sequence shown here is derived from an EMBL/GenBank/DDBJ whole genome shotgun (WGS) entry which is preliminary data.</text>
</comment>
<dbReference type="AlphaFoldDB" id="A0A5C6B9N1"/>
<keyword evidence="2" id="KW-1185">Reference proteome</keyword>